<dbReference type="EMBL" id="KZ305024">
    <property type="protein sequence ID" value="PIA56491.1"/>
    <property type="molecule type" value="Genomic_DNA"/>
</dbReference>
<gene>
    <name evidence="1" type="ORF">AQUCO_00700671v1</name>
</gene>
<sequence>MQVCNHLKWACYLIKQQAFSLFFFWMNKNLGQPGRAGRACGWDRSSFFGQLFRPLGSPLCLPVFPFVCPPIRCPDLPVVIYQVHSS</sequence>
<organism evidence="1 2">
    <name type="scientific">Aquilegia coerulea</name>
    <name type="common">Rocky mountain columbine</name>
    <dbReference type="NCBI Taxonomy" id="218851"/>
    <lineage>
        <taxon>Eukaryota</taxon>
        <taxon>Viridiplantae</taxon>
        <taxon>Streptophyta</taxon>
        <taxon>Embryophyta</taxon>
        <taxon>Tracheophyta</taxon>
        <taxon>Spermatophyta</taxon>
        <taxon>Magnoliopsida</taxon>
        <taxon>Ranunculales</taxon>
        <taxon>Ranunculaceae</taxon>
        <taxon>Thalictroideae</taxon>
        <taxon>Aquilegia</taxon>
    </lineage>
</organism>
<protein>
    <submittedName>
        <fullName evidence="1">Uncharacterized protein</fullName>
    </submittedName>
</protein>
<name>A0A2G5ELA9_AQUCA</name>
<proteinExistence type="predicted"/>
<reference evidence="1 2" key="1">
    <citation type="submission" date="2017-09" db="EMBL/GenBank/DDBJ databases">
        <title>WGS assembly of Aquilegia coerulea Goldsmith.</title>
        <authorList>
            <person name="Hodges S."/>
            <person name="Kramer E."/>
            <person name="Nordborg M."/>
            <person name="Tomkins J."/>
            <person name="Borevitz J."/>
            <person name="Derieg N."/>
            <person name="Yan J."/>
            <person name="Mihaltcheva S."/>
            <person name="Hayes R.D."/>
            <person name="Rokhsar D."/>
        </authorList>
    </citation>
    <scope>NUCLEOTIDE SEQUENCE [LARGE SCALE GENOMIC DNA]</scope>
    <source>
        <strain evidence="2">cv. Goldsmith</strain>
    </source>
</reference>
<dbReference type="Proteomes" id="UP000230069">
    <property type="component" value="Unassembled WGS sequence"/>
</dbReference>
<accession>A0A2G5ELA9</accession>
<evidence type="ECO:0000313" key="1">
    <source>
        <dbReference type="EMBL" id="PIA56491.1"/>
    </source>
</evidence>
<keyword evidence="2" id="KW-1185">Reference proteome</keyword>
<dbReference type="AlphaFoldDB" id="A0A2G5ELA9"/>
<evidence type="ECO:0000313" key="2">
    <source>
        <dbReference type="Proteomes" id="UP000230069"/>
    </source>
</evidence>
<dbReference type="InParanoid" id="A0A2G5ELA9"/>